<keyword evidence="4" id="KW-0963">Cytoplasm</keyword>
<evidence type="ECO:0000256" key="2">
    <source>
        <dbReference type="ARBA" id="ARBA00009054"/>
    </source>
</evidence>
<dbReference type="CDD" id="cd00446">
    <property type="entry name" value="GrpE"/>
    <property type="match status" value="1"/>
</dbReference>
<comment type="subcellular location">
    <subcellularLocation>
        <location evidence="1">Cytoplasm</location>
    </subcellularLocation>
</comment>
<evidence type="ECO:0000313" key="9">
    <source>
        <dbReference type="EMBL" id="CAB5010821.1"/>
    </source>
</evidence>
<dbReference type="FunFam" id="2.30.22.10:FF:000001">
    <property type="entry name" value="Protein GrpE"/>
    <property type="match status" value="1"/>
</dbReference>
<dbReference type="PANTHER" id="PTHR21237">
    <property type="entry name" value="GRPE PROTEIN"/>
    <property type="match status" value="1"/>
</dbReference>
<protein>
    <submittedName>
        <fullName evidence="9">Unannotated protein</fullName>
    </submittedName>
</protein>
<dbReference type="GO" id="GO:0000774">
    <property type="term" value="F:adenyl-nucleotide exchange factor activity"/>
    <property type="evidence" value="ECO:0007669"/>
    <property type="project" value="InterPro"/>
</dbReference>
<dbReference type="GO" id="GO:0051087">
    <property type="term" value="F:protein-folding chaperone binding"/>
    <property type="evidence" value="ECO:0007669"/>
    <property type="project" value="InterPro"/>
</dbReference>
<keyword evidence="6" id="KW-0143">Chaperone</keyword>
<dbReference type="GO" id="GO:0005737">
    <property type="term" value="C:cytoplasm"/>
    <property type="evidence" value="ECO:0007669"/>
    <property type="project" value="UniProtKB-SubCell"/>
</dbReference>
<evidence type="ECO:0000256" key="5">
    <source>
        <dbReference type="ARBA" id="ARBA00023016"/>
    </source>
</evidence>
<dbReference type="SUPFAM" id="SSF58014">
    <property type="entry name" value="Coiled-coil domain of nucleotide exchange factor GrpE"/>
    <property type="match status" value="1"/>
</dbReference>
<dbReference type="AlphaFoldDB" id="A0A6J7Q187"/>
<evidence type="ECO:0000313" key="8">
    <source>
        <dbReference type="EMBL" id="CAB4675659.1"/>
    </source>
</evidence>
<dbReference type="InterPro" id="IPR009012">
    <property type="entry name" value="GrpE_head"/>
</dbReference>
<gene>
    <name evidence="8" type="ORF">UFOPK2310_00887</name>
    <name evidence="9" type="ORF">UFOPK4043_01048</name>
</gene>
<name>A0A6J7Q187_9ZZZZ</name>
<dbReference type="GO" id="GO:0042803">
    <property type="term" value="F:protein homodimerization activity"/>
    <property type="evidence" value="ECO:0007669"/>
    <property type="project" value="InterPro"/>
</dbReference>
<dbReference type="InterPro" id="IPR000740">
    <property type="entry name" value="GrpE"/>
</dbReference>
<dbReference type="EMBL" id="CAEZWW010000098">
    <property type="protein sequence ID" value="CAB4675659.1"/>
    <property type="molecule type" value="Genomic_DNA"/>
</dbReference>
<proteinExistence type="inferred from homology"/>
<accession>A0A6J7Q187</accession>
<dbReference type="InterPro" id="IPR013805">
    <property type="entry name" value="GrpE_CC"/>
</dbReference>
<dbReference type="GO" id="GO:0006457">
    <property type="term" value="P:protein folding"/>
    <property type="evidence" value="ECO:0007669"/>
    <property type="project" value="InterPro"/>
</dbReference>
<evidence type="ECO:0000256" key="3">
    <source>
        <dbReference type="ARBA" id="ARBA00011738"/>
    </source>
</evidence>
<evidence type="ECO:0000256" key="6">
    <source>
        <dbReference type="ARBA" id="ARBA00023186"/>
    </source>
</evidence>
<comment type="similarity">
    <text evidence="2">Belongs to the GrpE family.</text>
</comment>
<dbReference type="Pfam" id="PF01025">
    <property type="entry name" value="GrpE"/>
    <property type="match status" value="1"/>
</dbReference>
<feature type="compositionally biased region" description="Basic and acidic residues" evidence="7">
    <location>
        <begin position="9"/>
        <end position="45"/>
    </location>
</feature>
<dbReference type="HAMAP" id="MF_01151">
    <property type="entry name" value="GrpE"/>
    <property type="match status" value="1"/>
</dbReference>
<dbReference type="GO" id="GO:0051082">
    <property type="term" value="F:unfolded protein binding"/>
    <property type="evidence" value="ECO:0007669"/>
    <property type="project" value="TreeGrafter"/>
</dbReference>
<dbReference type="EMBL" id="CAFBPA010000159">
    <property type="protein sequence ID" value="CAB5010821.1"/>
    <property type="molecule type" value="Genomic_DNA"/>
</dbReference>
<evidence type="ECO:0000256" key="4">
    <source>
        <dbReference type="ARBA" id="ARBA00022490"/>
    </source>
</evidence>
<comment type="subunit">
    <text evidence="3">Homodimer.</text>
</comment>
<dbReference type="PANTHER" id="PTHR21237:SF23">
    <property type="entry name" value="GRPE PROTEIN HOMOLOG, MITOCHONDRIAL"/>
    <property type="match status" value="1"/>
</dbReference>
<dbReference type="SUPFAM" id="SSF51064">
    <property type="entry name" value="Head domain of nucleotide exchange factor GrpE"/>
    <property type="match status" value="1"/>
</dbReference>
<evidence type="ECO:0000256" key="1">
    <source>
        <dbReference type="ARBA" id="ARBA00004496"/>
    </source>
</evidence>
<keyword evidence="5" id="KW-0346">Stress response</keyword>
<organism evidence="9">
    <name type="scientific">freshwater metagenome</name>
    <dbReference type="NCBI Taxonomy" id="449393"/>
    <lineage>
        <taxon>unclassified sequences</taxon>
        <taxon>metagenomes</taxon>
        <taxon>ecological metagenomes</taxon>
    </lineage>
</organism>
<dbReference type="Gene3D" id="2.30.22.10">
    <property type="entry name" value="Head domain of nucleotide exchange factor GrpE"/>
    <property type="match status" value="1"/>
</dbReference>
<evidence type="ECO:0000256" key="7">
    <source>
        <dbReference type="SAM" id="MobiDB-lite"/>
    </source>
</evidence>
<dbReference type="PROSITE" id="PS01071">
    <property type="entry name" value="GRPE"/>
    <property type="match status" value="1"/>
</dbReference>
<reference evidence="9" key="1">
    <citation type="submission" date="2020-05" db="EMBL/GenBank/DDBJ databases">
        <authorList>
            <person name="Chiriac C."/>
            <person name="Salcher M."/>
            <person name="Ghai R."/>
            <person name="Kavagutti S V."/>
        </authorList>
    </citation>
    <scope>NUCLEOTIDE SEQUENCE</scope>
</reference>
<sequence length="191" mass="21281">MSSEYQNENEEHGVRVTDKRRIDPDTYALREVDTQPESGEVRQPDEAGAPATAEEDKLAELTNDLQRVQAEYTNYRRRVDRDRELVKENAIGSVIAALLPVIDDIDRAREHGELEGAFRSVGESLEGSLAKLGLEKFGVANEPFDPNLHEALSTESREDITEPTVTALYQPGYRYAGRVLRPARVAVAGTD</sequence>
<dbReference type="Gene3D" id="3.90.20.20">
    <property type="match status" value="1"/>
</dbReference>
<feature type="region of interest" description="Disordered" evidence="7">
    <location>
        <begin position="1"/>
        <end position="54"/>
    </location>
</feature>
<dbReference type="PRINTS" id="PR00773">
    <property type="entry name" value="GRPEPROTEIN"/>
</dbReference>